<accession>A0ABT5WZJ5</accession>
<evidence type="ECO:0000256" key="1">
    <source>
        <dbReference type="ARBA" id="ARBA00012524"/>
    </source>
</evidence>
<evidence type="ECO:0000256" key="4">
    <source>
        <dbReference type="ARBA" id="ARBA00048574"/>
    </source>
</evidence>
<reference evidence="5" key="1">
    <citation type="submission" date="2022-10" db="EMBL/GenBank/DDBJ databases">
        <title>Vagococcus sp. isolated from poultry meat.</title>
        <authorList>
            <person name="Johansson P."/>
            <person name="Bjorkroth J."/>
        </authorList>
    </citation>
    <scope>NUCLEOTIDE SEQUENCE</scope>
    <source>
        <strain evidence="5">PNs007</strain>
    </source>
</reference>
<dbReference type="EC" id="2.7.7.61" evidence="1"/>
<dbReference type="Pfam" id="PF03802">
    <property type="entry name" value="CitX"/>
    <property type="match status" value="1"/>
</dbReference>
<proteinExistence type="predicted"/>
<organism evidence="5 6">
    <name type="scientific">Vagococcus proximus</name>
    <dbReference type="NCBI Taxonomy" id="2991417"/>
    <lineage>
        <taxon>Bacteria</taxon>
        <taxon>Bacillati</taxon>
        <taxon>Bacillota</taxon>
        <taxon>Bacilli</taxon>
        <taxon>Lactobacillales</taxon>
        <taxon>Enterococcaceae</taxon>
        <taxon>Vagococcus</taxon>
    </lineage>
</organism>
<keyword evidence="2 5" id="KW-0808">Transferase</keyword>
<evidence type="ECO:0000256" key="2">
    <source>
        <dbReference type="ARBA" id="ARBA00022679"/>
    </source>
</evidence>
<keyword evidence="5" id="KW-0456">Lyase</keyword>
<dbReference type="GO" id="GO:0050519">
    <property type="term" value="F:holo-citrate lyase synthase activity"/>
    <property type="evidence" value="ECO:0007669"/>
    <property type="project" value="UniProtKB-EC"/>
</dbReference>
<comment type="caution">
    <text evidence="5">The sequence shown here is derived from an EMBL/GenBank/DDBJ whole genome shotgun (WGS) entry which is preliminary data.</text>
</comment>
<gene>
    <name evidence="5" type="primary">citX</name>
    <name evidence="5" type="ORF">OL233_02065</name>
</gene>
<keyword evidence="6" id="KW-1185">Reference proteome</keyword>
<comment type="catalytic activity">
    <reaction evidence="4">
        <text>apo-[citrate lyase ACP] + 2'-(5''-triphospho-alpha-D-ribosyl)-3'-dephospho-CoA = holo-[citrate lyase ACP] + diphosphate</text>
        <dbReference type="Rhea" id="RHEA:16333"/>
        <dbReference type="Rhea" id="RHEA-COMP:10157"/>
        <dbReference type="Rhea" id="RHEA-COMP:10158"/>
        <dbReference type="ChEBI" id="CHEBI:29999"/>
        <dbReference type="ChEBI" id="CHEBI:33019"/>
        <dbReference type="ChEBI" id="CHEBI:61378"/>
        <dbReference type="ChEBI" id="CHEBI:82683"/>
        <dbReference type="EC" id="2.7.7.61"/>
    </reaction>
</comment>
<name>A0ABT5WZJ5_9ENTE</name>
<protein>
    <recommendedName>
        <fullName evidence="1">citrate lyase holo-[acyl-carrier protein] synthase</fullName>
        <ecNumber evidence="1">2.7.7.61</ecNumber>
    </recommendedName>
</protein>
<dbReference type="EMBL" id="JAPDSH010000001">
    <property type="protein sequence ID" value="MDF0479059.1"/>
    <property type="molecule type" value="Genomic_DNA"/>
</dbReference>
<evidence type="ECO:0000313" key="5">
    <source>
        <dbReference type="EMBL" id="MDF0479059.1"/>
    </source>
</evidence>
<dbReference type="InterPro" id="IPR005551">
    <property type="entry name" value="CitX"/>
</dbReference>
<evidence type="ECO:0000313" key="6">
    <source>
        <dbReference type="Proteomes" id="UP001147148"/>
    </source>
</evidence>
<evidence type="ECO:0000256" key="3">
    <source>
        <dbReference type="ARBA" id="ARBA00022695"/>
    </source>
</evidence>
<sequence length="180" mass="21202">MDMFLTGTPQTLLDILDNKEERERYKLQQLAEFPTCQLVSIGINIPGDIKTNESIEKVFNLATEAFERYLMDNELIIRHVRKKYNPTGPEFYTLIDSERNDIKRLCINFETFHQVGRLLDIDVYQRDEAGEMLIIDRDFYNLPSRRCYVCQKPAKECTRAKTHSIDDLRTKINKMCQSLI</sequence>
<dbReference type="NCBIfam" id="TIGR03124">
    <property type="entry name" value="citrate_citX"/>
    <property type="match status" value="1"/>
</dbReference>
<dbReference type="Proteomes" id="UP001147148">
    <property type="component" value="Unassembled WGS sequence"/>
</dbReference>
<keyword evidence="3 5" id="KW-0548">Nucleotidyltransferase</keyword>
<dbReference type="GO" id="GO:0016829">
    <property type="term" value="F:lyase activity"/>
    <property type="evidence" value="ECO:0007669"/>
    <property type="project" value="UniProtKB-KW"/>
</dbReference>
<dbReference type="RefSeq" id="WP_275470704.1">
    <property type="nucleotide sequence ID" value="NZ_JAPDSH010000001.1"/>
</dbReference>